<evidence type="ECO:0000259" key="7">
    <source>
        <dbReference type="SMART" id="SM00968"/>
    </source>
</evidence>
<keyword evidence="2 6" id="KW-0547">Nucleotide-binding</keyword>
<dbReference type="SMART" id="SM00968">
    <property type="entry name" value="SMC_hinge"/>
    <property type="match status" value="1"/>
</dbReference>
<evidence type="ECO:0000256" key="4">
    <source>
        <dbReference type="ARBA" id="ARBA00023054"/>
    </source>
</evidence>
<dbReference type="Gene3D" id="1.20.1060.20">
    <property type="match status" value="1"/>
</dbReference>
<comment type="function">
    <text evidence="6">Required for chromosome condensation and partitioning.</text>
</comment>
<dbReference type="GO" id="GO:0016887">
    <property type="term" value="F:ATP hydrolysis activity"/>
    <property type="evidence" value="ECO:0007669"/>
    <property type="project" value="InterPro"/>
</dbReference>
<dbReference type="GO" id="GO:0006260">
    <property type="term" value="P:DNA replication"/>
    <property type="evidence" value="ECO:0007669"/>
    <property type="project" value="UniProtKB-UniRule"/>
</dbReference>
<dbReference type="RefSeq" id="WP_109603930.1">
    <property type="nucleotide sequence ID" value="NZ_QGGI01000002.1"/>
</dbReference>
<dbReference type="InterPro" id="IPR027417">
    <property type="entry name" value="P-loop_NTPase"/>
</dbReference>
<protein>
    <recommendedName>
        <fullName evidence="6">Chromosome partition protein Smc</fullName>
    </recommendedName>
</protein>
<dbReference type="GO" id="GO:0005694">
    <property type="term" value="C:chromosome"/>
    <property type="evidence" value="ECO:0007669"/>
    <property type="project" value="InterPro"/>
</dbReference>
<dbReference type="SUPFAM" id="SSF52540">
    <property type="entry name" value="P-loop containing nucleoside triphosphate hydrolases"/>
    <property type="match status" value="1"/>
</dbReference>
<dbReference type="AlphaFoldDB" id="A0AA45HJT4"/>
<dbReference type="GO" id="GO:0007059">
    <property type="term" value="P:chromosome segregation"/>
    <property type="evidence" value="ECO:0007669"/>
    <property type="project" value="UniProtKB-UniRule"/>
</dbReference>
<dbReference type="GO" id="GO:0005524">
    <property type="term" value="F:ATP binding"/>
    <property type="evidence" value="ECO:0007669"/>
    <property type="project" value="UniProtKB-UniRule"/>
</dbReference>
<comment type="subunit">
    <text evidence="6">Homodimer.</text>
</comment>
<keyword evidence="5 6" id="KW-0238">DNA-binding</keyword>
<comment type="subcellular location">
    <subcellularLocation>
        <location evidence="6">Cytoplasm</location>
    </subcellularLocation>
</comment>
<dbReference type="EMBL" id="QGGI01000002">
    <property type="protein sequence ID" value="PWJ96313.1"/>
    <property type="molecule type" value="Genomic_DNA"/>
</dbReference>
<evidence type="ECO:0000256" key="1">
    <source>
        <dbReference type="ARBA" id="ARBA00022490"/>
    </source>
</evidence>
<dbReference type="InterPro" id="IPR011890">
    <property type="entry name" value="SMC_prok"/>
</dbReference>
<feature type="coiled-coil region" evidence="6">
    <location>
        <begin position="832"/>
        <end position="943"/>
    </location>
</feature>
<accession>A0AA45HJT4</accession>
<feature type="coiled-coil region" evidence="6">
    <location>
        <begin position="692"/>
        <end position="803"/>
    </location>
</feature>
<dbReference type="GO" id="GO:0005737">
    <property type="term" value="C:cytoplasm"/>
    <property type="evidence" value="ECO:0007669"/>
    <property type="project" value="UniProtKB-SubCell"/>
</dbReference>
<dbReference type="Pfam" id="PF02463">
    <property type="entry name" value="SMC_N"/>
    <property type="match status" value="1"/>
</dbReference>
<dbReference type="Pfam" id="PF06470">
    <property type="entry name" value="SMC_hinge"/>
    <property type="match status" value="1"/>
</dbReference>
<keyword evidence="4 6" id="KW-0175">Coiled coil</keyword>
<dbReference type="PANTHER" id="PTHR43977">
    <property type="entry name" value="STRUCTURAL MAINTENANCE OF CHROMOSOMES PROTEIN 3"/>
    <property type="match status" value="1"/>
</dbReference>
<comment type="caution">
    <text evidence="8">The sequence shown here is derived from an EMBL/GenBank/DDBJ whole genome shotgun (WGS) entry which is preliminary data.</text>
</comment>
<dbReference type="GO" id="GO:0003677">
    <property type="term" value="F:DNA binding"/>
    <property type="evidence" value="ECO:0007669"/>
    <property type="project" value="UniProtKB-UniRule"/>
</dbReference>
<dbReference type="SUPFAM" id="SSF57997">
    <property type="entry name" value="Tropomyosin"/>
    <property type="match status" value="1"/>
</dbReference>
<evidence type="ECO:0000313" key="8">
    <source>
        <dbReference type="EMBL" id="PWJ96313.1"/>
    </source>
</evidence>
<dbReference type="InterPro" id="IPR036277">
    <property type="entry name" value="SMC_hinge_sf"/>
</dbReference>
<keyword evidence="9" id="KW-1185">Reference proteome</keyword>
<evidence type="ECO:0000256" key="5">
    <source>
        <dbReference type="ARBA" id="ARBA00023125"/>
    </source>
</evidence>
<proteinExistence type="inferred from homology"/>
<feature type="binding site" evidence="6">
    <location>
        <begin position="32"/>
        <end position="39"/>
    </location>
    <ligand>
        <name>ATP</name>
        <dbReference type="ChEBI" id="CHEBI:30616"/>
    </ligand>
</feature>
<reference evidence="8 9" key="1">
    <citation type="submission" date="2018-05" db="EMBL/GenBank/DDBJ databases">
        <title>Genomic Encyclopedia of Type Strains, Phase IV (KMG-IV): sequencing the most valuable type-strain genomes for metagenomic binning, comparative biology and taxonomic classification.</title>
        <authorList>
            <person name="Goeker M."/>
        </authorList>
    </citation>
    <scope>NUCLEOTIDE SEQUENCE [LARGE SCALE GENOMIC DNA]</scope>
    <source>
        <strain evidence="8 9">DSM 24906</strain>
    </source>
</reference>
<comment type="similarity">
    <text evidence="6">Belongs to the SMC family.</text>
</comment>
<gene>
    <name evidence="6" type="primary">smc</name>
    <name evidence="8" type="ORF">C7380_102231</name>
</gene>
<evidence type="ECO:0000313" key="9">
    <source>
        <dbReference type="Proteomes" id="UP000245921"/>
    </source>
</evidence>
<dbReference type="HAMAP" id="MF_01894">
    <property type="entry name" value="Smc_prok"/>
    <property type="match status" value="1"/>
</dbReference>
<dbReference type="SUPFAM" id="SSF75553">
    <property type="entry name" value="Smc hinge domain"/>
    <property type="match status" value="1"/>
</dbReference>
<feature type="domain" description="SMC hinge" evidence="7">
    <location>
        <begin position="513"/>
        <end position="629"/>
    </location>
</feature>
<evidence type="ECO:0000256" key="3">
    <source>
        <dbReference type="ARBA" id="ARBA00022840"/>
    </source>
</evidence>
<dbReference type="Gene3D" id="3.40.50.300">
    <property type="entry name" value="P-loop containing nucleotide triphosphate hydrolases"/>
    <property type="match status" value="2"/>
</dbReference>
<keyword evidence="3 6" id="KW-0067">ATP-binding</keyword>
<sequence length="1175" mass="137068">MKLKTLEIEGFKSFAKKTSIDINKNLIAIVGPNGSGKSNVVDAIRWMLGEQSNKQMRIQDREDVVFSGTNKHKPSKFAMVSLIIEIDEKNIKLTKYFDKNKGNIYSINDKNSTLKDILNLFSNGIGKQFYSIISQGQVSDIVNSSSEQLKNIIIDASEIKDFLDKKNYSLKLLEKTQENLDRINDILYMTEKRLKSLSIRAGRAKKYLENKQQLQNIGKIYFGASKIYKMNTIDTLEKEKHNISLDLKKLYSEQFDIERKYRSLKEEIDNVEDEINKNTDLIESYRSRTSSLEKEKERLNESINELNSEILSIDWKINNFDERLKNEEQKLEEVSTLEKTYNIDFERIYNEYEEILSKKNDLENTVSQKQKLYNEKKFFYNTLIDEINKNNTLIEQKNNSIIGKKERLEFLKTEFENKSNKIESVELSLKKIREKLTIKSEEEKSLINTIKEKITALKDLNSEYNVLKNDLENRKSERIQLKNKLENLNLQISEYAGYSSVIKEFFKEFKDDDNVVDVVANIVEINEQYEEAISSSAGYKLQNIVIKSSSYSKFYIDFLKNLRMGKITFLPLDLLKTKSYLNKKFLNEPGVIDYLINIIKFDNKYQKIMEYVFSNTILVNDIESAINLSKVGFNSNIVTINGETVSGQGSISAGKNKYDYSSSILKRKRELQETIFLLEENKENIIYSESEIKKISEKIIKLNDIVREEKEKLNDLISEKNIHNNEFKSLNEELKNLISSNKNISERIYNYEDEIEILKEDIINFQKINSENENKTLNLKKEIETLEIENSDFNLKITELKQTLLEKKYQKDSLDEKINYYNQKKVESLKNIDHIKSEIIDLNEKYSNIKNTLESKNNDIKRVEIEYDSLNTEITKIFDIMKSSRSGKFEKAEDLEILETEKNNLKELINEKKERNNSINYEIENVKHEIEFLTEKANNLDIEASEFELVELDEIELKSYSNKIKEIENYLKNLGSVDLTVLDEFNEVENEFNTQNMEKEDIVESYNKLKSSINDLDSNAEKIYGDFFEKLNEKFKIYISQLFINGYGELRLVGEGKIFEQGIQISVKKSGRNFQKLSLFSGGEKALIAIAFLFSLMDLNPSPFYILDEIDAPLDDINADKIASLIKNNAHKSQFMIITHNKLMMEIAEIFHGITMKNGVTYVVPVDFKEFSNIS</sequence>
<evidence type="ECO:0000256" key="2">
    <source>
        <dbReference type="ARBA" id="ARBA00022741"/>
    </source>
</evidence>
<dbReference type="Gene3D" id="3.30.70.1620">
    <property type="match status" value="1"/>
</dbReference>
<name>A0AA45HJT4_9BACT</name>
<dbReference type="InterPro" id="IPR003395">
    <property type="entry name" value="RecF/RecN/SMC_N"/>
</dbReference>
<feature type="coiled-coil region" evidence="6">
    <location>
        <begin position="233"/>
        <end position="491"/>
    </location>
</feature>
<keyword evidence="1 6" id="KW-0963">Cytoplasm</keyword>
<dbReference type="InterPro" id="IPR010935">
    <property type="entry name" value="SMC_hinge"/>
</dbReference>
<dbReference type="Proteomes" id="UP000245921">
    <property type="component" value="Unassembled WGS sequence"/>
</dbReference>
<dbReference type="GO" id="GO:0007062">
    <property type="term" value="P:sister chromatid cohesion"/>
    <property type="evidence" value="ECO:0007669"/>
    <property type="project" value="InterPro"/>
</dbReference>
<dbReference type="NCBIfam" id="TIGR02168">
    <property type="entry name" value="SMC_prok_B"/>
    <property type="match status" value="1"/>
</dbReference>
<evidence type="ECO:0000256" key="6">
    <source>
        <dbReference type="HAMAP-Rule" id="MF_01894"/>
    </source>
</evidence>
<dbReference type="InterPro" id="IPR024704">
    <property type="entry name" value="SMC"/>
</dbReference>
<comment type="domain">
    <text evidence="6">Contains large globular domains required for ATP hydrolysis at each terminus and a third globular domain forming a flexible hinge near the middle of the molecule. These domains are separated by coiled-coil structures.</text>
</comment>
<dbReference type="GO" id="GO:0030261">
    <property type="term" value="P:chromosome condensation"/>
    <property type="evidence" value="ECO:0007669"/>
    <property type="project" value="InterPro"/>
</dbReference>
<organism evidence="8 9">
    <name type="scientific">Oceanotoga teriensis</name>
    <dbReference type="NCBI Taxonomy" id="515440"/>
    <lineage>
        <taxon>Bacteria</taxon>
        <taxon>Thermotogati</taxon>
        <taxon>Thermotogota</taxon>
        <taxon>Thermotogae</taxon>
        <taxon>Petrotogales</taxon>
        <taxon>Petrotogaceae</taxon>
        <taxon>Oceanotoga</taxon>
    </lineage>
</organism>
<dbReference type="PIRSF" id="PIRSF005719">
    <property type="entry name" value="SMC"/>
    <property type="match status" value="1"/>
</dbReference>